<name>A0A3E0U6R0_9GAMM</name>
<evidence type="ECO:0000313" key="1">
    <source>
        <dbReference type="EMBL" id="REL32414.1"/>
    </source>
</evidence>
<dbReference type="Pfam" id="PF12614">
    <property type="entry name" value="RRF_GI"/>
    <property type="match status" value="1"/>
</dbReference>
<protein>
    <recommendedName>
        <fullName evidence="3">Ribosome recycling factor</fullName>
    </recommendedName>
</protein>
<reference evidence="2" key="1">
    <citation type="submission" date="2018-08" db="EMBL/GenBank/DDBJ databases">
        <title>Thalassotalea euphylliae genome.</title>
        <authorList>
            <person name="Summers S."/>
            <person name="Rice S.A."/>
            <person name="Freckelton M.L."/>
            <person name="Nedved B.T."/>
            <person name="Hadfield M.G."/>
        </authorList>
    </citation>
    <scope>NUCLEOTIDE SEQUENCE [LARGE SCALE GENOMIC DNA]</scope>
    <source>
        <strain evidence="2">H3</strain>
    </source>
</reference>
<gene>
    <name evidence="1" type="ORF">DXX94_17785</name>
</gene>
<evidence type="ECO:0008006" key="3">
    <source>
        <dbReference type="Google" id="ProtNLM"/>
    </source>
</evidence>
<organism evidence="1 2">
    <name type="scientific">Thalassotalea euphylliae</name>
    <dbReference type="NCBI Taxonomy" id="1655234"/>
    <lineage>
        <taxon>Bacteria</taxon>
        <taxon>Pseudomonadati</taxon>
        <taxon>Pseudomonadota</taxon>
        <taxon>Gammaproteobacteria</taxon>
        <taxon>Alteromonadales</taxon>
        <taxon>Colwelliaceae</taxon>
        <taxon>Thalassotalea</taxon>
    </lineage>
</organism>
<dbReference type="InterPro" id="IPR022253">
    <property type="entry name" value="Ribosome_recyc_fac_bac"/>
</dbReference>
<evidence type="ECO:0000313" key="2">
    <source>
        <dbReference type="Proteomes" id="UP000256899"/>
    </source>
</evidence>
<dbReference type="EMBL" id="QUOT01000001">
    <property type="protein sequence ID" value="REL32414.1"/>
    <property type="molecule type" value="Genomic_DNA"/>
</dbReference>
<accession>A0A3E0U6R0</accession>
<keyword evidence="2" id="KW-1185">Reference proteome</keyword>
<dbReference type="AlphaFoldDB" id="A0A3E0U6R0"/>
<comment type="caution">
    <text evidence="1">The sequence shown here is derived from an EMBL/GenBank/DDBJ whole genome shotgun (WGS) entry which is preliminary data.</text>
</comment>
<proteinExistence type="predicted"/>
<dbReference type="Proteomes" id="UP000256899">
    <property type="component" value="Unassembled WGS sequence"/>
</dbReference>
<sequence length="150" mass="17248">MHRLLRETKFSYTGRFTQLSLAALPLVVTKHSSSTIVLPSFLRKTMKAYALKAAIRECGCELNRIGRSRNWRLIADKYQLQDIIDFIEANDEQSWLWLAKHLKAQQETLTHDDLVFIAKQNTGITVNQLIAKTDCTAAQARRVIDELEFL</sequence>